<dbReference type="GO" id="GO:0046982">
    <property type="term" value="F:protein heterodimerization activity"/>
    <property type="evidence" value="ECO:0007669"/>
    <property type="project" value="InterPro"/>
</dbReference>
<dbReference type="Pfam" id="PF04719">
    <property type="entry name" value="TAFII28"/>
    <property type="match status" value="1"/>
</dbReference>
<keyword evidence="4" id="KW-0804">Transcription</keyword>
<evidence type="ECO:0000256" key="2">
    <source>
        <dbReference type="ARBA" id="ARBA00009788"/>
    </source>
</evidence>
<dbReference type="GO" id="GO:0016251">
    <property type="term" value="F:RNA polymerase II general transcription initiation factor activity"/>
    <property type="evidence" value="ECO:0007669"/>
    <property type="project" value="TreeGrafter"/>
</dbReference>
<dbReference type="SUPFAM" id="SSF47113">
    <property type="entry name" value="Histone-fold"/>
    <property type="match status" value="1"/>
</dbReference>
<dbReference type="PANTHER" id="PTHR13218">
    <property type="entry name" value="TRANSCRIPTION INITIATION FACTOR TFIID SUBUNIT 11-RELATED"/>
    <property type="match status" value="1"/>
</dbReference>
<dbReference type="Proteomes" id="UP000242519">
    <property type="component" value="Unassembled WGS sequence"/>
</dbReference>
<evidence type="ECO:0000256" key="6">
    <source>
        <dbReference type="SAM" id="MobiDB-lite"/>
    </source>
</evidence>
<organism evidence="8 9">
    <name type="scientific">Diplocarpon coronariae</name>
    <dbReference type="NCBI Taxonomy" id="2795749"/>
    <lineage>
        <taxon>Eukaryota</taxon>
        <taxon>Fungi</taxon>
        <taxon>Dikarya</taxon>
        <taxon>Ascomycota</taxon>
        <taxon>Pezizomycotina</taxon>
        <taxon>Leotiomycetes</taxon>
        <taxon>Helotiales</taxon>
        <taxon>Drepanopezizaceae</taxon>
        <taxon>Diplocarpon</taxon>
    </lineage>
</organism>
<proteinExistence type="inferred from homology"/>
<evidence type="ECO:0000256" key="4">
    <source>
        <dbReference type="ARBA" id="ARBA00023163"/>
    </source>
</evidence>
<keyword evidence="3" id="KW-0805">Transcription regulation</keyword>
<feature type="domain" description="TAFII28-like protein" evidence="7">
    <location>
        <begin position="172"/>
        <end position="284"/>
    </location>
</feature>
<dbReference type="OrthoDB" id="28335at2759"/>
<dbReference type="Gene3D" id="1.10.20.10">
    <property type="entry name" value="Histone, subunit A"/>
    <property type="match status" value="1"/>
</dbReference>
<evidence type="ECO:0000313" key="8">
    <source>
        <dbReference type="EMBL" id="OWP05290.1"/>
    </source>
</evidence>
<feature type="region of interest" description="Disordered" evidence="6">
    <location>
        <begin position="1"/>
        <end position="165"/>
    </location>
</feature>
<dbReference type="CDD" id="cd08048">
    <property type="entry name" value="HFD_TAF11"/>
    <property type="match status" value="1"/>
</dbReference>
<dbReference type="InParanoid" id="A0A218ZCG1"/>
<evidence type="ECO:0000259" key="7">
    <source>
        <dbReference type="Pfam" id="PF04719"/>
    </source>
</evidence>
<gene>
    <name evidence="8" type="ORF">B2J93_8032</name>
</gene>
<evidence type="ECO:0000256" key="3">
    <source>
        <dbReference type="ARBA" id="ARBA00023015"/>
    </source>
</evidence>
<name>A0A218ZCG1_9HELO</name>
<evidence type="ECO:0000256" key="5">
    <source>
        <dbReference type="ARBA" id="ARBA00023242"/>
    </source>
</evidence>
<dbReference type="GO" id="GO:0005669">
    <property type="term" value="C:transcription factor TFIID complex"/>
    <property type="evidence" value="ECO:0007669"/>
    <property type="project" value="InterPro"/>
</dbReference>
<comment type="subcellular location">
    <subcellularLocation>
        <location evidence="1">Nucleus</location>
    </subcellularLocation>
</comment>
<feature type="compositionally biased region" description="Polar residues" evidence="6">
    <location>
        <begin position="50"/>
        <end position="90"/>
    </location>
</feature>
<dbReference type="InterPro" id="IPR009072">
    <property type="entry name" value="Histone-fold"/>
</dbReference>
<feature type="compositionally biased region" description="Basic residues" evidence="6">
    <location>
        <begin position="95"/>
        <end position="104"/>
    </location>
</feature>
<keyword evidence="9" id="KW-1185">Reference proteome</keyword>
<comment type="similarity">
    <text evidence="2">Belongs to the TAF11 family.</text>
</comment>
<dbReference type="PANTHER" id="PTHR13218:SF8">
    <property type="entry name" value="TRANSCRIPTION INITIATION FACTOR TFIID SUBUNIT 11"/>
    <property type="match status" value="1"/>
</dbReference>
<sequence>MASPTYSHNYPSAVSPTYPSNASLPAPQKRRQSDMLNSAPSIKRRKGSMFSVTSGTSSAHPLRQTSFPPENNGRTPAFSRSPSVDTMSLISGSGAKKKKLRKSKGKDIESSSATGSRAKSVVSNQGRGKRRNSRDQTAEEEEEEEGGEEMSLNVAAASNEEKAREDRRRHILTNAFSGQQFSRYEAWRSSKLSDATVRRIVNQTLSQSVPPNVILAVKAAAKIFAGEIIEGARKVQSQWIKSTGDYQIMVPPEDHKIKLPLPLPENEKRRGPLLPDHLREAFRRHVLEADGGLVGQLGLWQLQQHSGVERFGVKIGGKRLLK</sequence>
<dbReference type="InterPro" id="IPR045127">
    <property type="entry name" value="TAF11-like"/>
</dbReference>
<dbReference type="EMBL" id="MZNU01000076">
    <property type="protein sequence ID" value="OWP05290.1"/>
    <property type="molecule type" value="Genomic_DNA"/>
</dbReference>
<dbReference type="STRING" id="503106.A0A218ZCG1"/>
<dbReference type="GO" id="GO:0051123">
    <property type="term" value="P:RNA polymerase II preinitiation complex assembly"/>
    <property type="evidence" value="ECO:0007669"/>
    <property type="project" value="InterPro"/>
</dbReference>
<protein>
    <recommendedName>
        <fullName evidence="7">TAFII28-like protein domain-containing protein</fullName>
    </recommendedName>
</protein>
<accession>A0A218ZCG1</accession>
<feature type="compositionally biased region" description="Polar residues" evidence="6">
    <location>
        <begin position="1"/>
        <end position="23"/>
    </location>
</feature>
<evidence type="ECO:0000256" key="1">
    <source>
        <dbReference type="ARBA" id="ARBA00004123"/>
    </source>
</evidence>
<dbReference type="InterPro" id="IPR006809">
    <property type="entry name" value="TAFII28_dom"/>
</dbReference>
<feature type="compositionally biased region" description="Polar residues" evidence="6">
    <location>
        <begin position="110"/>
        <end position="126"/>
    </location>
</feature>
<evidence type="ECO:0000313" key="9">
    <source>
        <dbReference type="Proteomes" id="UP000242519"/>
    </source>
</evidence>
<reference evidence="8 9" key="1">
    <citation type="submission" date="2017-04" db="EMBL/GenBank/DDBJ databases">
        <title>Draft genome sequence of Marssonina coronaria NL1: causal agent of apple blotch.</title>
        <authorList>
            <person name="Cheng Q."/>
        </authorList>
    </citation>
    <scope>NUCLEOTIDE SEQUENCE [LARGE SCALE GENOMIC DNA]</scope>
    <source>
        <strain evidence="8 9">NL1</strain>
    </source>
</reference>
<dbReference type="AlphaFoldDB" id="A0A218ZCG1"/>
<feature type="compositionally biased region" description="Acidic residues" evidence="6">
    <location>
        <begin position="138"/>
        <end position="148"/>
    </location>
</feature>
<comment type="caution">
    <text evidence="8">The sequence shown here is derived from an EMBL/GenBank/DDBJ whole genome shotgun (WGS) entry which is preliminary data.</text>
</comment>
<keyword evidence="5" id="KW-0539">Nucleus</keyword>